<evidence type="ECO:0000313" key="2">
    <source>
        <dbReference type="Proteomes" id="UP001151081"/>
    </source>
</evidence>
<evidence type="ECO:0000313" key="1">
    <source>
        <dbReference type="EMBL" id="MDC3988177.1"/>
    </source>
</evidence>
<dbReference type="PROSITE" id="PS51257">
    <property type="entry name" value="PROKAR_LIPOPROTEIN"/>
    <property type="match status" value="1"/>
</dbReference>
<protein>
    <submittedName>
        <fullName evidence="1">Uncharacterized protein</fullName>
    </submittedName>
</protein>
<accession>A0A9X4AZH3</accession>
<dbReference type="Proteomes" id="UP001151081">
    <property type="component" value="Unassembled WGS sequence"/>
</dbReference>
<gene>
    <name evidence="1" type="ORF">KEG57_47355</name>
</gene>
<proteinExistence type="predicted"/>
<dbReference type="AlphaFoldDB" id="A0A9X4AZH3"/>
<dbReference type="EMBL" id="JAGTJJ010000066">
    <property type="protein sequence ID" value="MDC3988177.1"/>
    <property type="molecule type" value="Genomic_DNA"/>
</dbReference>
<sequence>MNGAYARICGWFSAMALLGVGCGQILGLDEYVLVDGTGGSGGVTPGCGDGALDPGEKCDDGNDTVGDGCTSCVVDACYECTTKEGTPSSCVAKGAGDLCAAGLCDGTGQCVECLVNQHCGVDGYCFENACKSCDDGLKNGDETDVDCGGTHCSPCAQGKTCATMTDCVTAFCVDGVCCAENCDAPCLACNVTGVVGECAAIEKYGEDPSYGMGQACLAAEDKACTGSGGYCLKALDQPCATNTECASLHCADPDMNGTKICVKDVGDPCTMNADCYTNKCTNGLCAM</sequence>
<keyword evidence="2" id="KW-1185">Reference proteome</keyword>
<reference evidence="1 2" key="1">
    <citation type="submission" date="2021-04" db="EMBL/GenBank/DDBJ databases">
        <title>Genome analysis of Polyangium sp.</title>
        <authorList>
            <person name="Li Y."/>
            <person name="Wang J."/>
        </authorList>
    </citation>
    <scope>NUCLEOTIDE SEQUENCE [LARGE SCALE GENOMIC DNA]</scope>
    <source>
        <strain evidence="1 2">SDU14</strain>
    </source>
</reference>
<dbReference type="RefSeq" id="WP_272459744.1">
    <property type="nucleotide sequence ID" value="NZ_JAGTJJ010000066.1"/>
</dbReference>
<comment type="caution">
    <text evidence="1">The sequence shown here is derived from an EMBL/GenBank/DDBJ whole genome shotgun (WGS) entry which is preliminary data.</text>
</comment>
<name>A0A9X4AZH3_9BACT</name>
<organism evidence="1 2">
    <name type="scientific">Polyangium jinanense</name>
    <dbReference type="NCBI Taxonomy" id="2829994"/>
    <lineage>
        <taxon>Bacteria</taxon>
        <taxon>Pseudomonadati</taxon>
        <taxon>Myxococcota</taxon>
        <taxon>Polyangia</taxon>
        <taxon>Polyangiales</taxon>
        <taxon>Polyangiaceae</taxon>
        <taxon>Polyangium</taxon>
    </lineage>
</organism>